<keyword evidence="1" id="KW-1133">Transmembrane helix</keyword>
<name>A0AA35SFT5_GEOBA</name>
<evidence type="ECO:0000313" key="3">
    <source>
        <dbReference type="Proteomes" id="UP001174909"/>
    </source>
</evidence>
<accession>A0AA35SFT5</accession>
<feature type="transmembrane region" description="Helical" evidence="1">
    <location>
        <begin position="12"/>
        <end position="32"/>
    </location>
</feature>
<proteinExistence type="predicted"/>
<comment type="caution">
    <text evidence="2">The sequence shown here is derived from an EMBL/GenBank/DDBJ whole genome shotgun (WGS) entry which is preliminary data.</text>
</comment>
<evidence type="ECO:0000313" key="2">
    <source>
        <dbReference type="EMBL" id="CAI8028342.1"/>
    </source>
</evidence>
<gene>
    <name evidence="2" type="ORF">GBAR_LOCUS16176</name>
</gene>
<sequence>MCFATLTSYVQPCKLAVANISLSFHFLLIGFCDVLEYEWFDDLDIGADKLELTFMCPLLISHGLMFAWAGYKLTYRVKKCQFNPSGYKVVLTDIANSVKQYVRPRSYQEVHSY</sequence>
<dbReference type="Proteomes" id="UP001174909">
    <property type="component" value="Unassembled WGS sequence"/>
</dbReference>
<dbReference type="AlphaFoldDB" id="A0AA35SFT5"/>
<protein>
    <submittedName>
        <fullName evidence="2">Uncharacterized protein</fullName>
    </submittedName>
</protein>
<keyword evidence="1" id="KW-0472">Membrane</keyword>
<evidence type="ECO:0000256" key="1">
    <source>
        <dbReference type="SAM" id="Phobius"/>
    </source>
</evidence>
<keyword evidence="3" id="KW-1185">Reference proteome</keyword>
<organism evidence="2 3">
    <name type="scientific">Geodia barretti</name>
    <name type="common">Barrett's horny sponge</name>
    <dbReference type="NCBI Taxonomy" id="519541"/>
    <lineage>
        <taxon>Eukaryota</taxon>
        <taxon>Metazoa</taxon>
        <taxon>Porifera</taxon>
        <taxon>Demospongiae</taxon>
        <taxon>Heteroscleromorpha</taxon>
        <taxon>Tetractinellida</taxon>
        <taxon>Astrophorina</taxon>
        <taxon>Geodiidae</taxon>
        <taxon>Geodia</taxon>
    </lineage>
</organism>
<reference evidence="2" key="1">
    <citation type="submission" date="2023-03" db="EMBL/GenBank/DDBJ databases">
        <authorList>
            <person name="Steffen K."/>
            <person name="Cardenas P."/>
        </authorList>
    </citation>
    <scope>NUCLEOTIDE SEQUENCE</scope>
</reference>
<feature type="transmembrane region" description="Helical" evidence="1">
    <location>
        <begin position="52"/>
        <end position="71"/>
    </location>
</feature>
<dbReference type="EMBL" id="CASHTH010002326">
    <property type="protein sequence ID" value="CAI8028342.1"/>
    <property type="molecule type" value="Genomic_DNA"/>
</dbReference>
<keyword evidence="1" id="KW-0812">Transmembrane</keyword>